<dbReference type="PANTHER" id="PTHR37162">
    <property type="entry name" value="HAT FAMILY DIMERISATION DOMAINCONTAINING PROTEIN-RELATED"/>
    <property type="match status" value="1"/>
</dbReference>
<comment type="caution">
    <text evidence="1">The sequence shown here is derived from an EMBL/GenBank/DDBJ whole genome shotgun (WGS) entry which is preliminary data.</text>
</comment>
<gene>
    <name evidence="1" type="ORF">PACLA_8A079669</name>
</gene>
<evidence type="ECO:0000313" key="1">
    <source>
        <dbReference type="EMBL" id="CAB3981224.1"/>
    </source>
</evidence>
<proteinExistence type="predicted"/>
<dbReference type="InterPro" id="IPR012337">
    <property type="entry name" value="RNaseH-like_sf"/>
</dbReference>
<feature type="non-terminal residue" evidence="1">
    <location>
        <position position="194"/>
    </location>
</feature>
<organism evidence="1 2">
    <name type="scientific">Paramuricea clavata</name>
    <name type="common">Red gorgonian</name>
    <name type="synonym">Violescent sea-whip</name>
    <dbReference type="NCBI Taxonomy" id="317549"/>
    <lineage>
        <taxon>Eukaryota</taxon>
        <taxon>Metazoa</taxon>
        <taxon>Cnidaria</taxon>
        <taxon>Anthozoa</taxon>
        <taxon>Octocorallia</taxon>
        <taxon>Malacalcyonacea</taxon>
        <taxon>Plexauridae</taxon>
        <taxon>Paramuricea</taxon>
    </lineage>
</organism>
<dbReference type="AlphaFoldDB" id="A0A6S7FMY6"/>
<name>A0A6S7FMY6_PARCT</name>
<sequence length="194" mass="21711">MKNGPFAIATDGSGDSAPEKMNPLTVRIFDINRGMVCTQFLDMCMSSSSTAEGIFAKMQGVMQKHQISWDNCVGVGVDNTSVNMGCNNSIKTRVLQQNGAIYIMGCPCHIVHNTAAEACETVSKFNVEDLVIDIFFWFDKSTKRKACLSEYCSFCDIDYRQIVKHVNTRWLSLDRAVGRVLLQYDALKSYFLSE</sequence>
<dbReference type="EMBL" id="CACRXK020000363">
    <property type="protein sequence ID" value="CAB3981224.1"/>
    <property type="molecule type" value="Genomic_DNA"/>
</dbReference>
<accession>A0A6S7FMY6</accession>
<protein>
    <submittedName>
        <fullName evidence="1">Zinc finger BED domain-containing 5-like</fullName>
    </submittedName>
</protein>
<evidence type="ECO:0000313" key="2">
    <source>
        <dbReference type="Proteomes" id="UP001152795"/>
    </source>
</evidence>
<keyword evidence="2" id="KW-1185">Reference proteome</keyword>
<dbReference type="PANTHER" id="PTHR37162:SF1">
    <property type="entry name" value="BED-TYPE DOMAIN-CONTAINING PROTEIN"/>
    <property type="match status" value="1"/>
</dbReference>
<reference evidence="1" key="1">
    <citation type="submission" date="2020-04" db="EMBL/GenBank/DDBJ databases">
        <authorList>
            <person name="Alioto T."/>
            <person name="Alioto T."/>
            <person name="Gomez Garrido J."/>
        </authorList>
    </citation>
    <scope>NUCLEOTIDE SEQUENCE</scope>
    <source>
        <strain evidence="1">A484AB</strain>
    </source>
</reference>
<dbReference type="SUPFAM" id="SSF53098">
    <property type="entry name" value="Ribonuclease H-like"/>
    <property type="match status" value="1"/>
</dbReference>
<dbReference type="Proteomes" id="UP001152795">
    <property type="component" value="Unassembled WGS sequence"/>
</dbReference>
<dbReference type="OrthoDB" id="5988477at2759"/>